<gene>
    <name evidence="8" type="ORF">MNBD_CHLOROFLEXI01-3094</name>
</gene>
<comment type="subcellular location">
    <subcellularLocation>
        <location evidence="1">Cell inner membrane</location>
        <topology evidence="1">Multi-pass membrane protein</topology>
    </subcellularLocation>
</comment>
<keyword evidence="3 7" id="KW-0812">Transmembrane</keyword>
<evidence type="ECO:0000313" key="8">
    <source>
        <dbReference type="EMBL" id="VAW38618.1"/>
    </source>
</evidence>
<dbReference type="GO" id="GO:0005886">
    <property type="term" value="C:plasma membrane"/>
    <property type="evidence" value="ECO:0007669"/>
    <property type="project" value="UniProtKB-SubCell"/>
</dbReference>
<feature type="transmembrane region" description="Helical" evidence="7">
    <location>
        <begin position="70"/>
        <end position="91"/>
    </location>
</feature>
<dbReference type="InterPro" id="IPR023271">
    <property type="entry name" value="Aquaporin-like"/>
</dbReference>
<evidence type="ECO:0000256" key="2">
    <source>
        <dbReference type="ARBA" id="ARBA00022519"/>
    </source>
</evidence>
<keyword evidence="2" id="KW-0997">Cell inner membrane</keyword>
<reference evidence="8" key="1">
    <citation type="submission" date="2018-06" db="EMBL/GenBank/DDBJ databases">
        <authorList>
            <person name="Zhirakovskaya E."/>
        </authorList>
    </citation>
    <scope>NUCLEOTIDE SEQUENCE</scope>
</reference>
<feature type="non-terminal residue" evidence="8">
    <location>
        <position position="98"/>
    </location>
</feature>
<keyword evidence="5 7" id="KW-0472">Membrane</keyword>
<evidence type="ECO:0000256" key="1">
    <source>
        <dbReference type="ARBA" id="ARBA00004429"/>
    </source>
</evidence>
<evidence type="ECO:0000256" key="3">
    <source>
        <dbReference type="ARBA" id="ARBA00022692"/>
    </source>
</evidence>
<sequence length="98" mass="10019">MEQNISFNTDALVPKEMAKKAEKSGVAKANLGPLRMFALAVLAGAFIALGAIFATTVTTGSTLPFGFTKLMGGLAFSLGLILVVGAGAELFTGNNLIV</sequence>
<name>A0A3B0V4Y9_9ZZZZ</name>
<dbReference type="Pfam" id="PF01226">
    <property type="entry name" value="Form_Nir_trans"/>
    <property type="match status" value="1"/>
</dbReference>
<dbReference type="InterPro" id="IPR000292">
    <property type="entry name" value="For/NO2_transpt"/>
</dbReference>
<dbReference type="AlphaFoldDB" id="A0A3B0V4Y9"/>
<comment type="catalytic activity">
    <reaction evidence="6">
        <text>formate(in) = formate(out)</text>
        <dbReference type="Rhea" id="RHEA:29679"/>
        <dbReference type="ChEBI" id="CHEBI:15740"/>
    </reaction>
</comment>
<organism evidence="8">
    <name type="scientific">hydrothermal vent metagenome</name>
    <dbReference type="NCBI Taxonomy" id="652676"/>
    <lineage>
        <taxon>unclassified sequences</taxon>
        <taxon>metagenomes</taxon>
        <taxon>ecological metagenomes</taxon>
    </lineage>
</organism>
<protein>
    <submittedName>
        <fullName evidence="8">Formate efflux transporter (TC 2.A.44 family)</fullName>
    </submittedName>
</protein>
<accession>A0A3B0V4Y9</accession>
<keyword evidence="2" id="KW-1003">Cell membrane</keyword>
<dbReference type="GO" id="GO:0015499">
    <property type="term" value="F:formate transmembrane transporter activity"/>
    <property type="evidence" value="ECO:0007669"/>
    <property type="project" value="TreeGrafter"/>
</dbReference>
<proteinExistence type="predicted"/>
<keyword evidence="4 7" id="KW-1133">Transmembrane helix</keyword>
<dbReference type="PANTHER" id="PTHR30520">
    <property type="entry name" value="FORMATE TRANSPORTER-RELATED"/>
    <property type="match status" value="1"/>
</dbReference>
<dbReference type="EMBL" id="UOEU01000712">
    <property type="protein sequence ID" value="VAW38618.1"/>
    <property type="molecule type" value="Genomic_DNA"/>
</dbReference>
<evidence type="ECO:0000256" key="4">
    <source>
        <dbReference type="ARBA" id="ARBA00022989"/>
    </source>
</evidence>
<dbReference type="PANTHER" id="PTHR30520:SF10">
    <property type="entry name" value="FORMATE CHANNEL FOCA-RELATED"/>
    <property type="match status" value="1"/>
</dbReference>
<evidence type="ECO:0000256" key="7">
    <source>
        <dbReference type="SAM" id="Phobius"/>
    </source>
</evidence>
<dbReference type="Gene3D" id="1.20.1080.10">
    <property type="entry name" value="Glycerol uptake facilitator protein"/>
    <property type="match status" value="1"/>
</dbReference>
<evidence type="ECO:0000256" key="6">
    <source>
        <dbReference type="ARBA" id="ARBA00035914"/>
    </source>
</evidence>
<evidence type="ECO:0000256" key="5">
    <source>
        <dbReference type="ARBA" id="ARBA00023136"/>
    </source>
</evidence>
<feature type="transmembrane region" description="Helical" evidence="7">
    <location>
        <begin position="37"/>
        <end position="58"/>
    </location>
</feature>